<dbReference type="EMBL" id="KQ086639">
    <property type="protein sequence ID" value="KLO04222.1"/>
    <property type="molecule type" value="Genomic_DNA"/>
</dbReference>
<keyword evidence="2" id="KW-1185">Reference proteome</keyword>
<gene>
    <name evidence="1" type="ORF">SCHPADRAFT_794116</name>
</gene>
<feature type="non-terminal residue" evidence="1">
    <location>
        <position position="1"/>
    </location>
</feature>
<dbReference type="STRING" id="27342.A0A0H2QZ31"/>
<accession>A0A0H2QZ31</accession>
<organism evidence="1 2">
    <name type="scientific">Schizopora paradoxa</name>
    <dbReference type="NCBI Taxonomy" id="27342"/>
    <lineage>
        <taxon>Eukaryota</taxon>
        <taxon>Fungi</taxon>
        <taxon>Dikarya</taxon>
        <taxon>Basidiomycota</taxon>
        <taxon>Agaricomycotina</taxon>
        <taxon>Agaricomycetes</taxon>
        <taxon>Hymenochaetales</taxon>
        <taxon>Schizoporaceae</taxon>
        <taxon>Schizopora</taxon>
    </lineage>
</organism>
<sequence length="54" mass="6081">CKPCLAGKLHRGPIPKVAEHQASSVLALIHSDLHGPLPVEAHQKWRYWITFIDD</sequence>
<dbReference type="AlphaFoldDB" id="A0A0H2QZ31"/>
<dbReference type="Proteomes" id="UP000053477">
    <property type="component" value="Unassembled WGS sequence"/>
</dbReference>
<name>A0A0H2QZ31_9AGAM</name>
<dbReference type="InParanoid" id="A0A0H2QZ31"/>
<protein>
    <recommendedName>
        <fullName evidence="3">Integrase zinc-binding domain-containing protein</fullName>
    </recommendedName>
</protein>
<evidence type="ECO:0000313" key="1">
    <source>
        <dbReference type="EMBL" id="KLO04222.1"/>
    </source>
</evidence>
<dbReference type="OrthoDB" id="3229173at2759"/>
<feature type="non-terminal residue" evidence="1">
    <location>
        <position position="54"/>
    </location>
</feature>
<proteinExistence type="predicted"/>
<evidence type="ECO:0000313" key="2">
    <source>
        <dbReference type="Proteomes" id="UP000053477"/>
    </source>
</evidence>
<reference evidence="1 2" key="1">
    <citation type="submission" date="2015-04" db="EMBL/GenBank/DDBJ databases">
        <title>Complete genome sequence of Schizopora paradoxa KUC8140, a cosmopolitan wood degrader in East Asia.</title>
        <authorList>
            <consortium name="DOE Joint Genome Institute"/>
            <person name="Min B."/>
            <person name="Park H."/>
            <person name="Jang Y."/>
            <person name="Kim J.-J."/>
            <person name="Kim K.H."/>
            <person name="Pangilinan J."/>
            <person name="Lipzen A."/>
            <person name="Riley R."/>
            <person name="Grigoriev I.V."/>
            <person name="Spatafora J.W."/>
            <person name="Choi I.-G."/>
        </authorList>
    </citation>
    <scope>NUCLEOTIDE SEQUENCE [LARGE SCALE GENOMIC DNA]</scope>
    <source>
        <strain evidence="1 2">KUC8140</strain>
    </source>
</reference>
<evidence type="ECO:0008006" key="3">
    <source>
        <dbReference type="Google" id="ProtNLM"/>
    </source>
</evidence>